<dbReference type="Gene3D" id="1.25.40.10">
    <property type="entry name" value="Tetratricopeptide repeat domain"/>
    <property type="match status" value="1"/>
</dbReference>
<dbReference type="InterPro" id="IPR011990">
    <property type="entry name" value="TPR-like_helical_dom_sf"/>
</dbReference>
<reference evidence="2" key="1">
    <citation type="journal article" date="2004" name="Nature">
        <title>Genome duplication in the teleost fish Tetraodon nigroviridis reveals the early vertebrate proto-karyotype.</title>
        <authorList>
            <person name="Jaillon O."/>
            <person name="Aury J.-M."/>
            <person name="Brunet F."/>
            <person name="Petit J.-L."/>
            <person name="Stange-Thomann N."/>
            <person name="Mauceli E."/>
            <person name="Bouneau L."/>
            <person name="Fischer C."/>
            <person name="Ozouf-Costaz C."/>
            <person name="Bernot A."/>
            <person name="Nicaud S."/>
            <person name="Jaffe D."/>
            <person name="Fisher S."/>
            <person name="Lutfalla G."/>
            <person name="Dossat C."/>
            <person name="Segurens B."/>
            <person name="Dasilva C."/>
            <person name="Salanoubat M."/>
            <person name="Levy M."/>
            <person name="Boudet N."/>
            <person name="Castellano S."/>
            <person name="Anthouard V."/>
            <person name="Jubin C."/>
            <person name="Castelli V."/>
            <person name="Katinka M."/>
            <person name="Vacherie B."/>
            <person name="Biemont C."/>
            <person name="Skalli Z."/>
            <person name="Cattolico L."/>
            <person name="Poulain J."/>
            <person name="De Berardinis V."/>
            <person name="Cruaud C."/>
            <person name="Duprat S."/>
            <person name="Brottier P."/>
            <person name="Coutanceau J.-P."/>
            <person name="Gouzy J."/>
            <person name="Parra G."/>
            <person name="Lardier G."/>
            <person name="Chapple C."/>
            <person name="McKernan K.J."/>
            <person name="McEwan P."/>
            <person name="Bosak S."/>
            <person name="Kellis M."/>
            <person name="Volff J.-N."/>
            <person name="Guigo R."/>
            <person name="Zody M.C."/>
            <person name="Mesirov J."/>
            <person name="Lindblad-Toh K."/>
            <person name="Birren B."/>
            <person name="Nusbaum C."/>
            <person name="Kahn D."/>
            <person name="Robinson-Rechavi M."/>
            <person name="Laudet V."/>
            <person name="Schachter V."/>
            <person name="Quetier F."/>
            <person name="Saurin W."/>
            <person name="Scarpelli C."/>
            <person name="Wincker P."/>
            <person name="Lander E.S."/>
            <person name="Weissenbach J."/>
            <person name="Roest Crollius H."/>
        </authorList>
    </citation>
    <scope>NUCLEOTIDE SEQUENCE [LARGE SCALE GENOMIC DNA]</scope>
</reference>
<protein>
    <submittedName>
        <fullName evidence="2">(spotted green pufferfish) hypothetical protein</fullName>
    </submittedName>
</protein>
<comment type="caution">
    <text evidence="2">The sequence shown here is derived from an EMBL/GenBank/DDBJ whole genome shotgun (WGS) entry which is preliminary data.</text>
</comment>
<organism evidence="2">
    <name type="scientific">Tetraodon nigroviridis</name>
    <name type="common">Spotted green pufferfish</name>
    <name type="synonym">Chelonodon nigroviridis</name>
    <dbReference type="NCBI Taxonomy" id="99883"/>
    <lineage>
        <taxon>Eukaryota</taxon>
        <taxon>Metazoa</taxon>
        <taxon>Chordata</taxon>
        <taxon>Craniata</taxon>
        <taxon>Vertebrata</taxon>
        <taxon>Euteleostomi</taxon>
        <taxon>Actinopterygii</taxon>
        <taxon>Neopterygii</taxon>
        <taxon>Teleostei</taxon>
        <taxon>Neoteleostei</taxon>
        <taxon>Acanthomorphata</taxon>
        <taxon>Eupercaria</taxon>
        <taxon>Tetraodontiformes</taxon>
        <taxon>Tetradontoidea</taxon>
        <taxon>Tetraodontidae</taxon>
        <taxon>Tetraodon</taxon>
    </lineage>
</organism>
<name>Q4TFQ8_TETNG</name>
<feature type="compositionally biased region" description="Basic and acidic residues" evidence="1">
    <location>
        <begin position="1"/>
        <end position="11"/>
    </location>
</feature>
<sequence length="259" mass="27822">QDQRLHAERPEGLAGCWCGTVSKPVSGQPRLLAQLQRGSQPRQPVSHQPSAPLPEEGGTARPGEGVSGGGANRELRGLPGHVCRAAEEAERALLLPLHLPALQPAPQGRRDDGGPDGADAAEVQEVTAFSQECLEKIDRCLTGRDYQEVLALCSACLQKQRGLLADTHLCHLRVLSAAVEALSYLRCFPEAAAYALRLLQGYRKLYPPNHAQLGVAAMRVGVAHLQAGMPEAAHELICQAYRTLLVSHGPNHSTTRDLE</sequence>
<evidence type="ECO:0000256" key="1">
    <source>
        <dbReference type="SAM" id="MobiDB-lite"/>
    </source>
</evidence>
<feature type="non-terminal residue" evidence="2">
    <location>
        <position position="259"/>
    </location>
</feature>
<dbReference type="Gene3D" id="1.25.40.970">
    <property type="match status" value="1"/>
</dbReference>
<feature type="compositionally biased region" description="Polar residues" evidence="1">
    <location>
        <begin position="36"/>
        <end position="49"/>
    </location>
</feature>
<accession>Q4TFQ8</accession>
<feature type="non-terminal residue" evidence="2">
    <location>
        <position position="1"/>
    </location>
</feature>
<gene>
    <name evidence="2" type="ORF">GSTENG00001507001</name>
</gene>
<evidence type="ECO:0000313" key="2">
    <source>
        <dbReference type="EMBL" id="CAF88274.1"/>
    </source>
</evidence>
<dbReference type="OrthoDB" id="1028014at2759"/>
<proteinExistence type="predicted"/>
<reference evidence="2" key="2">
    <citation type="submission" date="2004-02" db="EMBL/GenBank/DDBJ databases">
        <authorList>
            <consortium name="Genoscope"/>
            <consortium name="Whitehead Institute Centre for Genome Research"/>
        </authorList>
    </citation>
    <scope>NUCLEOTIDE SEQUENCE</scope>
</reference>
<feature type="region of interest" description="Disordered" evidence="1">
    <location>
        <begin position="1"/>
        <end position="20"/>
    </location>
</feature>
<dbReference type="FunFam" id="1.25.40.10:FF:000132">
    <property type="entry name" value="Histone-lysine N-methyltransferase SMYD1 isoform 1"/>
    <property type="match status" value="1"/>
</dbReference>
<dbReference type="AlphaFoldDB" id="Q4TFQ8"/>
<feature type="region of interest" description="Disordered" evidence="1">
    <location>
        <begin position="28"/>
        <end position="73"/>
    </location>
</feature>
<dbReference type="KEGG" id="tng:GSTEN00001507G001"/>
<dbReference type="EMBL" id="CAAE01004281">
    <property type="protein sequence ID" value="CAF88274.1"/>
    <property type="molecule type" value="Genomic_DNA"/>
</dbReference>